<dbReference type="EMBL" id="BTSX01000001">
    <property type="protein sequence ID" value="GMS77944.1"/>
    <property type="molecule type" value="Genomic_DNA"/>
</dbReference>
<gene>
    <name evidence="2" type="ORF">PENTCL1PPCAC_119</name>
</gene>
<feature type="region of interest" description="Disordered" evidence="1">
    <location>
        <begin position="60"/>
        <end position="90"/>
    </location>
</feature>
<dbReference type="InterPro" id="IPR029058">
    <property type="entry name" value="AB_hydrolase_fold"/>
</dbReference>
<feature type="non-terminal residue" evidence="2">
    <location>
        <position position="90"/>
    </location>
</feature>
<reference evidence="2" key="1">
    <citation type="submission" date="2023-10" db="EMBL/GenBank/DDBJ databases">
        <title>Genome assembly of Pristionchus species.</title>
        <authorList>
            <person name="Yoshida K."/>
            <person name="Sommer R.J."/>
        </authorList>
    </citation>
    <scope>NUCLEOTIDE SEQUENCE</scope>
    <source>
        <strain evidence="2">RS0144</strain>
    </source>
</reference>
<feature type="compositionally biased region" description="Low complexity" evidence="1">
    <location>
        <begin position="62"/>
        <end position="90"/>
    </location>
</feature>
<proteinExistence type="predicted"/>
<dbReference type="SUPFAM" id="SSF53474">
    <property type="entry name" value="alpha/beta-Hydrolases"/>
    <property type="match status" value="1"/>
</dbReference>
<comment type="caution">
    <text evidence="2">The sequence shown here is derived from an EMBL/GenBank/DDBJ whole genome shotgun (WGS) entry which is preliminary data.</text>
</comment>
<evidence type="ECO:0000256" key="1">
    <source>
        <dbReference type="SAM" id="MobiDB-lite"/>
    </source>
</evidence>
<organism evidence="2 3">
    <name type="scientific">Pristionchus entomophagus</name>
    <dbReference type="NCBI Taxonomy" id="358040"/>
    <lineage>
        <taxon>Eukaryota</taxon>
        <taxon>Metazoa</taxon>
        <taxon>Ecdysozoa</taxon>
        <taxon>Nematoda</taxon>
        <taxon>Chromadorea</taxon>
        <taxon>Rhabditida</taxon>
        <taxon>Rhabditina</taxon>
        <taxon>Diplogasteromorpha</taxon>
        <taxon>Diplogasteroidea</taxon>
        <taxon>Neodiplogasteridae</taxon>
        <taxon>Pristionchus</taxon>
    </lineage>
</organism>
<keyword evidence="3" id="KW-1185">Reference proteome</keyword>
<protein>
    <submittedName>
        <fullName evidence="2">Uncharacterized protein</fullName>
    </submittedName>
</protein>
<dbReference type="AlphaFoldDB" id="A0AAV5S6V8"/>
<evidence type="ECO:0000313" key="3">
    <source>
        <dbReference type="Proteomes" id="UP001432027"/>
    </source>
</evidence>
<name>A0AAV5S6V8_9BILA</name>
<dbReference type="Gene3D" id="3.40.50.1820">
    <property type="entry name" value="alpha/beta hydrolase"/>
    <property type="match status" value="1"/>
</dbReference>
<accession>A0AAV5S6V8</accession>
<feature type="non-terminal residue" evidence="2">
    <location>
        <position position="1"/>
    </location>
</feature>
<evidence type="ECO:0000313" key="2">
    <source>
        <dbReference type="EMBL" id="GMS77944.1"/>
    </source>
</evidence>
<dbReference type="Proteomes" id="UP001432027">
    <property type="component" value="Unassembled WGS sequence"/>
</dbReference>
<sequence length="90" mass="9959">ITRPILILHVEDDHIIPVKLSRALKLITASAKRDVEYVEFPKTREFALKFIYTAPELPETKVTPSSRCVSSSSPSSPSMTSSSMEPVPTT</sequence>